<evidence type="ECO:0008006" key="5">
    <source>
        <dbReference type="Google" id="ProtNLM"/>
    </source>
</evidence>
<evidence type="ECO:0000259" key="1">
    <source>
        <dbReference type="Pfam" id="PF01814"/>
    </source>
</evidence>
<name>A0A1G7QLJ1_9LACT</name>
<evidence type="ECO:0000313" key="4">
    <source>
        <dbReference type="Proteomes" id="UP000199708"/>
    </source>
</evidence>
<dbReference type="Pfam" id="PF01814">
    <property type="entry name" value="Hemerythrin"/>
    <property type="match status" value="1"/>
</dbReference>
<proteinExistence type="predicted"/>
<organism evidence="3 4">
    <name type="scientific">Facklamia miroungae</name>
    <dbReference type="NCBI Taxonomy" id="120956"/>
    <lineage>
        <taxon>Bacteria</taxon>
        <taxon>Bacillati</taxon>
        <taxon>Bacillota</taxon>
        <taxon>Bacilli</taxon>
        <taxon>Lactobacillales</taxon>
        <taxon>Aerococcaceae</taxon>
        <taxon>Facklamia</taxon>
    </lineage>
</organism>
<dbReference type="STRING" id="120956.SAMN05421791_102133"/>
<feature type="domain" description="DUF438" evidence="2">
    <location>
        <begin position="11"/>
        <end position="78"/>
    </location>
</feature>
<evidence type="ECO:0000313" key="3">
    <source>
        <dbReference type="EMBL" id="SDF99345.1"/>
    </source>
</evidence>
<dbReference type="AlphaFoldDB" id="A0A1G7QLJ1"/>
<protein>
    <recommendedName>
        <fullName evidence="5">PAC domain-containing protein</fullName>
    </recommendedName>
</protein>
<dbReference type="Pfam" id="PF13596">
    <property type="entry name" value="PAS_10"/>
    <property type="match status" value="1"/>
</dbReference>
<dbReference type="Gene3D" id="1.20.120.520">
    <property type="entry name" value="nmb1532 protein domain like"/>
    <property type="match status" value="1"/>
</dbReference>
<evidence type="ECO:0000259" key="2">
    <source>
        <dbReference type="Pfam" id="PF04282"/>
    </source>
</evidence>
<dbReference type="PANTHER" id="PTHR39966">
    <property type="entry name" value="BLL2471 PROTEIN-RELATED"/>
    <property type="match status" value="1"/>
</dbReference>
<dbReference type="Proteomes" id="UP000199708">
    <property type="component" value="Unassembled WGS sequence"/>
</dbReference>
<dbReference type="OrthoDB" id="9769774at2"/>
<dbReference type="InterPro" id="IPR007380">
    <property type="entry name" value="DUF438"/>
</dbReference>
<feature type="domain" description="Hemerythrin-like" evidence="1">
    <location>
        <begin position="90"/>
        <end position="222"/>
    </location>
</feature>
<reference evidence="3 4" key="1">
    <citation type="submission" date="2016-10" db="EMBL/GenBank/DDBJ databases">
        <authorList>
            <person name="de Groot N.N."/>
        </authorList>
    </citation>
    <scope>NUCLEOTIDE SEQUENCE [LARGE SCALE GENOMIC DNA]</scope>
    <source>
        <strain evidence="3 4">ATCC BAA-466</strain>
    </source>
</reference>
<dbReference type="Pfam" id="PF04282">
    <property type="entry name" value="DUF438"/>
    <property type="match status" value="1"/>
</dbReference>
<dbReference type="EMBL" id="FNCK01000002">
    <property type="protein sequence ID" value="SDF99345.1"/>
    <property type="molecule type" value="Genomic_DNA"/>
</dbReference>
<dbReference type="InterPro" id="IPR012312">
    <property type="entry name" value="Hemerythrin-like"/>
</dbReference>
<sequence length="434" mass="50802">MPQSKDKINILRDILIKLHHGADPTSVQEEFNQHFTGVSAIEISLMEQELISEGSGISFEDVMSLCNVHANLFKGSIDQNERADFELPGHPVKIFKEENIALQAAILRIKRLFEALKETDSSHWDLGLIQGLQRQMLLLGQFKKHYIRKEEILFPIMEKYGHDAPPKVMWGVDDQIRKLYDTTFELVKKLPNANIEKTIQSFRQFELEFREMIFKEEAILIQILLEIFNEDDWIAVEQASDQYGYAIIKPNERWHPQRKNFEENVKVINTVENDKIPTVLDVNNPTHQEMQIKFNSGYLSLKEIDRILDHLDLEITFVSKDDIFTYFNNQVHDHKKILPRNTNAIGRNVEKCHPPRVVEKVKTIFENLRTKKTSRETMWFSRGNFFALIIYQGVYDYNGEFMGVLETVQDIQPHFELQGQADQRNLSTERINKN</sequence>
<dbReference type="SUPFAM" id="SSF55785">
    <property type="entry name" value="PYP-like sensor domain (PAS domain)"/>
    <property type="match status" value="1"/>
</dbReference>
<gene>
    <name evidence="3" type="ORF">SAMN05421791_102133</name>
</gene>
<dbReference type="InterPro" id="IPR035965">
    <property type="entry name" value="PAS-like_dom_sf"/>
</dbReference>
<accession>A0A1G7QLJ1</accession>
<dbReference type="RefSeq" id="WP_090289221.1">
    <property type="nucleotide sequence ID" value="NZ_FNCK01000002.1"/>
</dbReference>
<dbReference type="GO" id="GO:0005886">
    <property type="term" value="C:plasma membrane"/>
    <property type="evidence" value="ECO:0007669"/>
    <property type="project" value="TreeGrafter"/>
</dbReference>
<dbReference type="PANTHER" id="PTHR39966:SF3">
    <property type="entry name" value="DUF438 DOMAIN-CONTAINING PROTEIN"/>
    <property type="match status" value="1"/>
</dbReference>
<keyword evidence="4" id="KW-1185">Reference proteome</keyword>